<feature type="non-terminal residue" evidence="5">
    <location>
        <position position="1"/>
    </location>
</feature>
<dbReference type="PROSITE" id="PS00211">
    <property type="entry name" value="ABC_TRANSPORTER_1"/>
    <property type="match status" value="1"/>
</dbReference>
<dbReference type="InterPro" id="IPR003439">
    <property type="entry name" value="ABC_transporter-like_ATP-bd"/>
</dbReference>
<dbReference type="PROSITE" id="PS50893">
    <property type="entry name" value="ABC_TRANSPORTER_2"/>
    <property type="match status" value="1"/>
</dbReference>
<dbReference type="STRING" id="1238425.J07HQW2_03750"/>
<dbReference type="EMBL" id="KE356561">
    <property type="protein sequence ID" value="ERG97264.1"/>
    <property type="molecule type" value="Genomic_DNA"/>
</dbReference>
<accession>U1N2Y8</accession>
<protein>
    <submittedName>
        <fullName evidence="5">ABC-type phosphonate transport system, ATPase component</fullName>
    </submittedName>
</protein>
<keyword evidence="2" id="KW-0067">ATP-binding</keyword>
<dbReference type="AlphaFoldDB" id="U1N2Y8"/>
<dbReference type="InterPro" id="IPR027417">
    <property type="entry name" value="P-loop_NTPase"/>
</dbReference>
<proteinExistence type="predicted"/>
<feature type="compositionally biased region" description="Basic and acidic residues" evidence="3">
    <location>
        <begin position="274"/>
        <end position="287"/>
    </location>
</feature>
<dbReference type="Pfam" id="PF00005">
    <property type="entry name" value="ABC_tran"/>
    <property type="match status" value="1"/>
</dbReference>
<dbReference type="GO" id="GO:0005886">
    <property type="term" value="C:plasma membrane"/>
    <property type="evidence" value="ECO:0007669"/>
    <property type="project" value="TreeGrafter"/>
</dbReference>
<dbReference type="GO" id="GO:0016887">
    <property type="term" value="F:ATP hydrolysis activity"/>
    <property type="evidence" value="ECO:0007669"/>
    <property type="project" value="InterPro"/>
</dbReference>
<feature type="domain" description="ABC transporter" evidence="4">
    <location>
        <begin position="17"/>
        <end position="276"/>
    </location>
</feature>
<organism evidence="5 6">
    <name type="scientific">Haloquadratum walsbyi J07HQW2</name>
    <dbReference type="NCBI Taxonomy" id="1238425"/>
    <lineage>
        <taxon>Archaea</taxon>
        <taxon>Methanobacteriati</taxon>
        <taxon>Methanobacteriota</taxon>
        <taxon>Stenosarchaea group</taxon>
        <taxon>Halobacteria</taxon>
        <taxon>Halobacteriales</taxon>
        <taxon>Haloferacaceae</taxon>
        <taxon>Haloquadratum</taxon>
    </lineage>
</organism>
<feature type="region of interest" description="Disordered" evidence="3">
    <location>
        <begin position="262"/>
        <end position="303"/>
    </location>
</feature>
<keyword evidence="1" id="KW-0547">Nucleotide-binding</keyword>
<sequence length="303" mass="33167">QTQTQSISRTESCRPVLTVKQLSKTFALHAVDETEVVGLDEVSFQVTAGEFLGVVGESGSGKSSLLKCIYRTYQSTDGDILYHQRVQNQDNESGDKITTDVNLTSCPDREIIRLRKTAIGYTSQFLDEIPRVPAVDVVARPLREQGFADKKARERAQSLLSQLRLPESLWEAYPATFSGGERQRVNLAQAIAPKPDLLLLDEPTSALDPKTRDAAVELLKTYLDDHTTVIGVFHNANIVSAVADRILVLDDAQLERIESAETYSATHSQTDSVGVDKARKTTGDRTADASIDSETDTNVGGSQ</sequence>
<dbReference type="PANTHER" id="PTHR24220">
    <property type="entry name" value="IMPORT ATP-BINDING PROTEIN"/>
    <property type="match status" value="1"/>
</dbReference>
<dbReference type="PANTHER" id="PTHR24220:SF692">
    <property type="entry name" value="ABC TRANSPORTER DOMAIN-CONTAINING PROTEIN"/>
    <property type="match status" value="1"/>
</dbReference>
<dbReference type="eggNOG" id="arCOG00923">
    <property type="taxonomic scope" value="Archaea"/>
</dbReference>
<evidence type="ECO:0000256" key="1">
    <source>
        <dbReference type="ARBA" id="ARBA00022741"/>
    </source>
</evidence>
<dbReference type="InterPro" id="IPR015854">
    <property type="entry name" value="ABC_transpr_LolD-like"/>
</dbReference>
<reference evidence="5 6" key="1">
    <citation type="journal article" date="2013" name="PLoS ONE">
        <title>Assembly-driven community genomics of a hypersaline microbial ecosystem.</title>
        <authorList>
            <person name="Podell S."/>
            <person name="Ugalde J.A."/>
            <person name="Narasingarao P."/>
            <person name="Banfield J.F."/>
            <person name="Heidelberg K.B."/>
            <person name="Allen E.E."/>
        </authorList>
    </citation>
    <scope>NUCLEOTIDE SEQUENCE [LARGE SCALE GENOMIC DNA]</scope>
    <source>
        <strain evidence="6">J07HQW2</strain>
    </source>
</reference>
<gene>
    <name evidence="5" type="ORF">J07HQW2_03750</name>
</gene>
<dbReference type="HOGENOM" id="CLU_000604_1_22_2"/>
<dbReference type="Gene3D" id="3.40.50.300">
    <property type="entry name" value="P-loop containing nucleotide triphosphate hydrolases"/>
    <property type="match status" value="1"/>
</dbReference>
<evidence type="ECO:0000313" key="6">
    <source>
        <dbReference type="Proteomes" id="UP000030710"/>
    </source>
</evidence>
<dbReference type="InterPro" id="IPR017871">
    <property type="entry name" value="ABC_transporter-like_CS"/>
</dbReference>
<evidence type="ECO:0000256" key="3">
    <source>
        <dbReference type="SAM" id="MobiDB-lite"/>
    </source>
</evidence>
<dbReference type="RefSeq" id="WP_021056725.1">
    <property type="nucleotide sequence ID" value="NZ_KE356561.1"/>
</dbReference>
<name>U1N2Y8_9EURY</name>
<evidence type="ECO:0000313" key="5">
    <source>
        <dbReference type="EMBL" id="ERG97264.1"/>
    </source>
</evidence>
<dbReference type="SMART" id="SM00382">
    <property type="entry name" value="AAA"/>
    <property type="match status" value="1"/>
</dbReference>
<dbReference type="GO" id="GO:0022857">
    <property type="term" value="F:transmembrane transporter activity"/>
    <property type="evidence" value="ECO:0007669"/>
    <property type="project" value="TreeGrafter"/>
</dbReference>
<dbReference type="GO" id="GO:0005524">
    <property type="term" value="F:ATP binding"/>
    <property type="evidence" value="ECO:0007669"/>
    <property type="project" value="UniProtKB-KW"/>
</dbReference>
<dbReference type="SUPFAM" id="SSF52540">
    <property type="entry name" value="P-loop containing nucleoside triphosphate hydrolases"/>
    <property type="match status" value="1"/>
</dbReference>
<evidence type="ECO:0000259" key="4">
    <source>
        <dbReference type="PROSITE" id="PS50893"/>
    </source>
</evidence>
<evidence type="ECO:0000256" key="2">
    <source>
        <dbReference type="ARBA" id="ARBA00022840"/>
    </source>
</evidence>
<dbReference type="InterPro" id="IPR003593">
    <property type="entry name" value="AAA+_ATPase"/>
</dbReference>
<dbReference type="Proteomes" id="UP000030710">
    <property type="component" value="Unassembled WGS sequence"/>
</dbReference>
<feature type="compositionally biased region" description="Polar residues" evidence="3">
    <location>
        <begin position="262"/>
        <end position="272"/>
    </location>
</feature>